<comment type="similarity">
    <text evidence="1">Belongs to the CBP3 family.</text>
</comment>
<dbReference type="GO" id="GO:0005739">
    <property type="term" value="C:mitochondrion"/>
    <property type="evidence" value="ECO:0007669"/>
    <property type="project" value="TreeGrafter"/>
</dbReference>
<sequence length="338" mass="40858">MWNKGRALLLKRRYLYFRYFTNEVKVYDNVKIVESKDLYEDKNTKISIRESAKYAIPIPQCDRSIISSVIYRIFLKHTEYGECAWRLIHLIIERLENKDILKLFRIDESFNMKMYFFVLHLWIINKRLRHEHYQGEIINTYIFDITWRIVRDWMLLKDIPEYSFNAELLNCQEYAFGFLVSLDEAATKVDIFPSLLKDILWELLEQHLLPVCRHLYEKKVKKGGNIVTELSKYSVLQMRHVFNLSSDHFLQAYFIWADFYNQKKSNRRLPALCQQISYGGKKQIRAKKQKRSKTIAKRKFITTIRKTPFYDNFSGYRPKDKSRYLPYDDGKKLLPRTY</sequence>
<dbReference type="GO" id="GO:0034551">
    <property type="term" value="P:mitochondrial respiratory chain complex III assembly"/>
    <property type="evidence" value="ECO:0007669"/>
    <property type="project" value="TreeGrafter"/>
</dbReference>
<dbReference type="Pfam" id="PF03981">
    <property type="entry name" value="Ubiq_cyt_C_chap"/>
    <property type="match status" value="1"/>
</dbReference>
<organism evidence="3 4">
    <name type="scientific">Plasmodium ovale wallikeri</name>
    <dbReference type="NCBI Taxonomy" id="864142"/>
    <lineage>
        <taxon>Eukaryota</taxon>
        <taxon>Sar</taxon>
        <taxon>Alveolata</taxon>
        <taxon>Apicomplexa</taxon>
        <taxon>Aconoidasida</taxon>
        <taxon>Haemosporida</taxon>
        <taxon>Plasmodiidae</taxon>
        <taxon>Plasmodium</taxon>
        <taxon>Plasmodium (Plasmodium)</taxon>
    </lineage>
</organism>
<gene>
    <name evidence="3" type="ORF">POVWA2_008470</name>
</gene>
<evidence type="ECO:0000313" key="4">
    <source>
        <dbReference type="Proteomes" id="UP000078550"/>
    </source>
</evidence>
<evidence type="ECO:0000256" key="1">
    <source>
        <dbReference type="ARBA" id="ARBA00006407"/>
    </source>
</evidence>
<reference evidence="4" key="1">
    <citation type="submission" date="2016-05" db="EMBL/GenBank/DDBJ databases">
        <authorList>
            <person name="Naeem Raeece"/>
        </authorList>
    </citation>
    <scope>NUCLEOTIDE SEQUENCE [LARGE SCALE GENOMIC DNA]</scope>
</reference>
<name>A0A1A8YL08_PLAOA</name>
<dbReference type="Proteomes" id="UP000078550">
    <property type="component" value="Unassembled WGS sequence"/>
</dbReference>
<dbReference type="PANTHER" id="PTHR12184:SF1">
    <property type="entry name" value="UBIQUINOL-CYTOCHROME-C REDUCTASE COMPLEX ASSEMBLY FACTOR 1"/>
    <property type="match status" value="1"/>
</dbReference>
<feature type="domain" description="Ubiquinol-cytochrome c chaperone" evidence="2">
    <location>
        <begin position="104"/>
        <end position="256"/>
    </location>
</feature>
<dbReference type="EMBL" id="FLRE01000032">
    <property type="protein sequence ID" value="SBT32235.1"/>
    <property type="molecule type" value="Genomic_DNA"/>
</dbReference>
<evidence type="ECO:0000259" key="2">
    <source>
        <dbReference type="Pfam" id="PF03981"/>
    </source>
</evidence>
<dbReference type="AlphaFoldDB" id="A0A1A8YL08"/>
<dbReference type="PANTHER" id="PTHR12184">
    <property type="entry name" value="UBIQUINOL-CYTOCHROME C REDUCTASE COMPLEX ASSEMBLY FACTOR 1 FAMILY MEMBER"/>
    <property type="match status" value="1"/>
</dbReference>
<evidence type="ECO:0000313" key="3">
    <source>
        <dbReference type="EMBL" id="SBT32235.1"/>
    </source>
</evidence>
<proteinExistence type="inferred from homology"/>
<dbReference type="InterPro" id="IPR007129">
    <property type="entry name" value="Ubiqinol_cyt_c_chaperone_CPB3"/>
</dbReference>
<accession>A0A1A8YL08</accession>
<protein>
    <recommendedName>
        <fullName evidence="2">Ubiquinol-cytochrome c chaperone domain-containing protein</fullName>
    </recommendedName>
</protein>
<dbReference type="InterPro" id="IPR021150">
    <property type="entry name" value="Ubiq_cyt_c_chap"/>
</dbReference>